<evidence type="ECO:0000259" key="3">
    <source>
        <dbReference type="PROSITE" id="PS50048"/>
    </source>
</evidence>
<dbReference type="Pfam" id="PF00172">
    <property type="entry name" value="Zn_clus"/>
    <property type="match status" value="1"/>
</dbReference>
<dbReference type="CDD" id="cd00067">
    <property type="entry name" value="GAL4"/>
    <property type="match status" value="1"/>
</dbReference>
<dbReference type="SUPFAM" id="SSF57701">
    <property type="entry name" value="Zn2/Cys6 DNA-binding domain"/>
    <property type="match status" value="1"/>
</dbReference>
<dbReference type="STRING" id="1042311.A0A2T3YX99"/>
<dbReference type="InterPro" id="IPR036864">
    <property type="entry name" value="Zn2-C6_fun-type_DNA-bd_sf"/>
</dbReference>
<keyword evidence="1" id="KW-0539">Nucleus</keyword>
<feature type="compositionally biased region" description="Polar residues" evidence="2">
    <location>
        <begin position="16"/>
        <end position="26"/>
    </location>
</feature>
<protein>
    <recommendedName>
        <fullName evidence="3">Zn(2)-C6 fungal-type domain-containing protein</fullName>
    </recommendedName>
</protein>
<dbReference type="AlphaFoldDB" id="A0A2T3YX99"/>
<accession>A0A2T3YX99</accession>
<name>A0A2T3YX99_TRIA4</name>
<dbReference type="GO" id="GO:0000981">
    <property type="term" value="F:DNA-binding transcription factor activity, RNA polymerase II-specific"/>
    <property type="evidence" value="ECO:0007669"/>
    <property type="project" value="InterPro"/>
</dbReference>
<dbReference type="PROSITE" id="PS00463">
    <property type="entry name" value="ZN2_CY6_FUNGAL_1"/>
    <property type="match status" value="1"/>
</dbReference>
<evidence type="ECO:0000256" key="1">
    <source>
        <dbReference type="ARBA" id="ARBA00023242"/>
    </source>
</evidence>
<feature type="domain" description="Zn(2)-C6 fungal-type" evidence="3">
    <location>
        <begin position="35"/>
        <end position="67"/>
    </location>
</feature>
<dbReference type="Gene3D" id="4.10.240.10">
    <property type="entry name" value="Zn(2)-C6 fungal-type DNA-binding domain"/>
    <property type="match status" value="1"/>
</dbReference>
<dbReference type="GO" id="GO:0008270">
    <property type="term" value="F:zinc ion binding"/>
    <property type="evidence" value="ECO:0007669"/>
    <property type="project" value="InterPro"/>
</dbReference>
<dbReference type="OrthoDB" id="4330117at2759"/>
<dbReference type="EMBL" id="KZ679268">
    <property type="protein sequence ID" value="PTB37167.1"/>
    <property type="molecule type" value="Genomic_DNA"/>
</dbReference>
<keyword evidence="5" id="KW-1185">Reference proteome</keyword>
<gene>
    <name evidence="4" type="ORF">M441DRAFT_92458</name>
</gene>
<feature type="region of interest" description="Disordered" evidence="2">
    <location>
        <begin position="1"/>
        <end position="32"/>
    </location>
</feature>
<reference evidence="4 5" key="1">
    <citation type="submission" date="2016-07" db="EMBL/GenBank/DDBJ databases">
        <title>Multiple horizontal gene transfer events from other fungi enriched the ability of initially mycotrophic Trichoderma (Ascomycota) to feed on dead plant biomass.</title>
        <authorList>
            <consortium name="DOE Joint Genome Institute"/>
            <person name="Aerts A."/>
            <person name="Atanasova L."/>
            <person name="Chenthamara K."/>
            <person name="Zhang J."/>
            <person name="Grujic M."/>
            <person name="Henrissat B."/>
            <person name="Kuo A."/>
            <person name="Salamov A."/>
            <person name="Lipzen A."/>
            <person name="Labutti K."/>
            <person name="Barry K."/>
            <person name="Miao Y."/>
            <person name="Rahimi M.J."/>
            <person name="Shen Q."/>
            <person name="Grigoriev I.V."/>
            <person name="Kubicek C.P."/>
            <person name="Druzhinina I.S."/>
        </authorList>
    </citation>
    <scope>NUCLEOTIDE SEQUENCE [LARGE SCALE GENOMIC DNA]</scope>
    <source>
        <strain evidence="4 5">CBS 433.97</strain>
    </source>
</reference>
<dbReference type="InterPro" id="IPR001138">
    <property type="entry name" value="Zn2Cys6_DnaBD"/>
</dbReference>
<evidence type="ECO:0000313" key="5">
    <source>
        <dbReference type="Proteomes" id="UP000240493"/>
    </source>
</evidence>
<organism evidence="4 5">
    <name type="scientific">Trichoderma asperellum (strain ATCC 204424 / CBS 433.97 / NBRC 101777)</name>
    <dbReference type="NCBI Taxonomy" id="1042311"/>
    <lineage>
        <taxon>Eukaryota</taxon>
        <taxon>Fungi</taxon>
        <taxon>Dikarya</taxon>
        <taxon>Ascomycota</taxon>
        <taxon>Pezizomycotina</taxon>
        <taxon>Sordariomycetes</taxon>
        <taxon>Hypocreomycetidae</taxon>
        <taxon>Hypocreales</taxon>
        <taxon>Hypocreaceae</taxon>
        <taxon>Trichoderma</taxon>
    </lineage>
</organism>
<dbReference type="Proteomes" id="UP000240493">
    <property type="component" value="Unassembled WGS sequence"/>
</dbReference>
<evidence type="ECO:0000313" key="4">
    <source>
        <dbReference type="EMBL" id="PTB37167.1"/>
    </source>
</evidence>
<evidence type="ECO:0000256" key="2">
    <source>
        <dbReference type="SAM" id="MobiDB-lite"/>
    </source>
</evidence>
<dbReference type="PROSITE" id="PS50048">
    <property type="entry name" value="ZN2_CY6_FUNGAL_2"/>
    <property type="match status" value="1"/>
</dbReference>
<proteinExistence type="predicted"/>
<sequence>MDLPVTPNEHAASGSLGENPSNTIRQRQGAGIRSSCDRCHRQKLRCRRDAESATCNRCQRLKAPCQYSRRGSKPSSTVYRAVGISSESPSQGWVTSATEEIGSLPLPASRTFNLDESTRLSPRVADTLYSSSSFQDLSWPGILPAITEDSHGLDSFICNWDAFPFAHDSSCGNSSIENSIDLRVQKHDSDPRDDLEIRCRASKRLATLSVELYASVMPIPILEKIRVAAETVTTVENKSRQTVKLIFDDLFKHTKDFNHVIQSLSSAPGQGAQTTLIPDEALISLIFSCHCQLTEAYKSLLNMIRACIEHSIAPALDTGWAVILPRLQVGSVALPSLQVDNKNPVSSRATSHMYITSITAVMALLWTQMMSAVKAVATNQEDAWSIYGSTAAVMWDAMSRRTDEVMRRIELTSSLL</sequence>